<dbReference type="EMBL" id="BMAW01127557">
    <property type="protein sequence ID" value="GFU21626.1"/>
    <property type="molecule type" value="Genomic_DNA"/>
</dbReference>
<comment type="caution">
    <text evidence="1">The sequence shown here is derived from an EMBL/GenBank/DDBJ whole genome shotgun (WGS) entry which is preliminary data.</text>
</comment>
<reference evidence="1" key="1">
    <citation type="submission" date="2020-08" db="EMBL/GenBank/DDBJ databases">
        <title>Multicomponent nature underlies the extraordinary mechanical properties of spider dragline silk.</title>
        <authorList>
            <person name="Kono N."/>
            <person name="Nakamura H."/>
            <person name="Mori M."/>
            <person name="Yoshida Y."/>
            <person name="Ohtoshi R."/>
            <person name="Malay A.D."/>
            <person name="Moran D.A.P."/>
            <person name="Tomita M."/>
            <person name="Numata K."/>
            <person name="Arakawa K."/>
        </authorList>
    </citation>
    <scope>NUCLEOTIDE SEQUENCE</scope>
</reference>
<evidence type="ECO:0000313" key="1">
    <source>
        <dbReference type="EMBL" id="GFU21626.1"/>
    </source>
</evidence>
<sequence>MLALTEMFQIWKYHLTLMKMHTRLRLAGDGASVTPHRQHHNNSGGQVLHASFAGVAICANFSLFPPLSCFYFRPGGDETWTPLRRREIGKRIAIGKWK</sequence>
<keyword evidence="2" id="KW-1185">Reference proteome</keyword>
<proteinExistence type="predicted"/>
<dbReference type="AlphaFoldDB" id="A0A8X6ULB5"/>
<dbReference type="Proteomes" id="UP000887013">
    <property type="component" value="Unassembled WGS sequence"/>
</dbReference>
<evidence type="ECO:0000313" key="2">
    <source>
        <dbReference type="Proteomes" id="UP000887013"/>
    </source>
</evidence>
<gene>
    <name evidence="1" type="ORF">NPIL_458681</name>
</gene>
<accession>A0A8X6ULB5</accession>
<organism evidence="1 2">
    <name type="scientific">Nephila pilipes</name>
    <name type="common">Giant wood spider</name>
    <name type="synonym">Nephila maculata</name>
    <dbReference type="NCBI Taxonomy" id="299642"/>
    <lineage>
        <taxon>Eukaryota</taxon>
        <taxon>Metazoa</taxon>
        <taxon>Ecdysozoa</taxon>
        <taxon>Arthropoda</taxon>
        <taxon>Chelicerata</taxon>
        <taxon>Arachnida</taxon>
        <taxon>Araneae</taxon>
        <taxon>Araneomorphae</taxon>
        <taxon>Entelegynae</taxon>
        <taxon>Araneoidea</taxon>
        <taxon>Nephilidae</taxon>
        <taxon>Nephila</taxon>
    </lineage>
</organism>
<protein>
    <submittedName>
        <fullName evidence="1">Uncharacterized protein</fullName>
    </submittedName>
</protein>
<name>A0A8X6ULB5_NEPPI</name>